<comment type="caution">
    <text evidence="3">The sequence shown here is derived from an EMBL/GenBank/DDBJ whole genome shotgun (WGS) entry which is preliminary data.</text>
</comment>
<dbReference type="SUPFAM" id="SSF52402">
    <property type="entry name" value="Adenine nucleotide alpha hydrolases-like"/>
    <property type="match status" value="2"/>
</dbReference>
<feature type="domain" description="UspA" evidence="2">
    <location>
        <begin position="4"/>
        <end position="130"/>
    </location>
</feature>
<dbReference type="Proteomes" id="UP001596978">
    <property type="component" value="Unassembled WGS sequence"/>
</dbReference>
<reference evidence="4" key="1">
    <citation type="journal article" date="2019" name="Int. J. Syst. Evol. Microbiol.">
        <title>The Global Catalogue of Microorganisms (GCM) 10K type strain sequencing project: providing services to taxonomists for standard genome sequencing and annotation.</title>
        <authorList>
            <consortium name="The Broad Institute Genomics Platform"/>
            <consortium name="The Broad Institute Genome Sequencing Center for Infectious Disease"/>
            <person name="Wu L."/>
            <person name="Ma J."/>
        </authorList>
    </citation>
    <scope>NUCLEOTIDE SEQUENCE [LARGE SCALE GENOMIC DNA]</scope>
    <source>
        <strain evidence="4">CCUG 62952</strain>
    </source>
</reference>
<dbReference type="PANTHER" id="PTHR46268">
    <property type="entry name" value="STRESS RESPONSE PROTEIN NHAX"/>
    <property type="match status" value="1"/>
</dbReference>
<dbReference type="InterPro" id="IPR006015">
    <property type="entry name" value="Universal_stress_UspA"/>
</dbReference>
<accession>A0ABW3CW61</accession>
<evidence type="ECO:0000259" key="2">
    <source>
        <dbReference type="Pfam" id="PF00582"/>
    </source>
</evidence>
<evidence type="ECO:0000256" key="1">
    <source>
        <dbReference type="ARBA" id="ARBA00008791"/>
    </source>
</evidence>
<gene>
    <name evidence="3" type="ORF">ACFQ1M_07235</name>
</gene>
<dbReference type="InterPro" id="IPR006016">
    <property type="entry name" value="UspA"/>
</dbReference>
<dbReference type="PANTHER" id="PTHR46268:SF6">
    <property type="entry name" value="UNIVERSAL STRESS PROTEIN UP12"/>
    <property type="match status" value="1"/>
</dbReference>
<evidence type="ECO:0000313" key="3">
    <source>
        <dbReference type="EMBL" id="MFD0861995.1"/>
    </source>
</evidence>
<dbReference type="Pfam" id="PF00582">
    <property type="entry name" value="Usp"/>
    <property type="match status" value="1"/>
</dbReference>
<dbReference type="RefSeq" id="WP_386406062.1">
    <property type="nucleotide sequence ID" value="NZ_JBHTJH010000004.1"/>
</dbReference>
<comment type="similarity">
    <text evidence="1">Belongs to the universal stress protein A family.</text>
</comment>
<dbReference type="Gene3D" id="3.40.50.12370">
    <property type="match status" value="1"/>
</dbReference>
<dbReference type="EMBL" id="JBHTJH010000004">
    <property type="protein sequence ID" value="MFD0861995.1"/>
    <property type="molecule type" value="Genomic_DNA"/>
</dbReference>
<dbReference type="PRINTS" id="PR01438">
    <property type="entry name" value="UNVRSLSTRESS"/>
</dbReference>
<proteinExistence type="inferred from homology"/>
<dbReference type="CDD" id="cd00293">
    <property type="entry name" value="USP-like"/>
    <property type="match status" value="1"/>
</dbReference>
<keyword evidence="4" id="KW-1185">Reference proteome</keyword>
<organism evidence="3 4">
    <name type="scientific">Sungkyunkwania multivorans</name>
    <dbReference type="NCBI Taxonomy" id="1173618"/>
    <lineage>
        <taxon>Bacteria</taxon>
        <taxon>Pseudomonadati</taxon>
        <taxon>Bacteroidota</taxon>
        <taxon>Flavobacteriia</taxon>
        <taxon>Flavobacteriales</taxon>
        <taxon>Flavobacteriaceae</taxon>
        <taxon>Sungkyunkwania</taxon>
    </lineage>
</organism>
<evidence type="ECO:0000313" key="4">
    <source>
        <dbReference type="Proteomes" id="UP001596978"/>
    </source>
</evidence>
<protein>
    <submittedName>
        <fullName evidence="3">Universal stress protein</fullName>
    </submittedName>
</protein>
<name>A0ABW3CW61_9FLAO</name>
<sequence>MDTIKKILVPIDFTVTSRGALKCAMEFIKKDKITLQFLYTTATPINSEETKTMNKKFKEFIQDLRVDSKVKYEFLIASGPLVPTILKIKESNGADLIIMGTKGSTLSEEMTVSNTVDLVLEADCPVLVIPVGTIDFSVKKIALAIGKNEIDDSSALQVLLDVARCFNAEVHVLTVDPDLTGYSKVDEKNENILEYYLENFYAHHSFPEETDIEKGIFDYVKNKDIDMLAILPRNHSKNGKPSEGRLTKLLTMHTKVPLLTID</sequence>